<feature type="compositionally biased region" description="Basic and acidic residues" evidence="1">
    <location>
        <begin position="1"/>
        <end position="10"/>
    </location>
</feature>
<keyword evidence="6" id="KW-1185">Reference proteome</keyword>
<accession>A0A2C5YTE5</accession>
<dbReference type="Pfam" id="PF24345">
    <property type="entry name" value="PH_24"/>
    <property type="match status" value="1"/>
</dbReference>
<reference evidence="5 6" key="1">
    <citation type="submission" date="2017-06" db="EMBL/GenBank/DDBJ databases">
        <title>Ant-infecting Ophiocordyceps genomes reveal a high diversity of potential behavioral manipulation genes and a possible major role for enterotoxins.</title>
        <authorList>
            <person name="De Bekker C."/>
            <person name="Evans H.C."/>
            <person name="Brachmann A."/>
            <person name="Hughes D.P."/>
        </authorList>
    </citation>
    <scope>NUCLEOTIDE SEQUENCE [LARGE SCALE GENOMIC DNA]</scope>
    <source>
        <strain evidence="5 6">Map16</strain>
    </source>
</reference>
<feature type="compositionally biased region" description="Polar residues" evidence="1">
    <location>
        <begin position="228"/>
        <end position="237"/>
    </location>
</feature>
<evidence type="ECO:0000313" key="6">
    <source>
        <dbReference type="Proteomes" id="UP000226431"/>
    </source>
</evidence>
<proteinExistence type="predicted"/>
<evidence type="ECO:0000256" key="1">
    <source>
        <dbReference type="SAM" id="MobiDB-lite"/>
    </source>
</evidence>
<feature type="region of interest" description="Disordered" evidence="1">
    <location>
        <begin position="682"/>
        <end position="701"/>
    </location>
</feature>
<feature type="region of interest" description="Disordered" evidence="1">
    <location>
        <begin position="1520"/>
        <end position="1571"/>
    </location>
</feature>
<feature type="region of interest" description="Disordered" evidence="1">
    <location>
        <begin position="732"/>
        <end position="752"/>
    </location>
</feature>
<feature type="domain" description="PH" evidence="3">
    <location>
        <begin position="1010"/>
        <end position="1151"/>
    </location>
</feature>
<feature type="region of interest" description="Disordered" evidence="1">
    <location>
        <begin position="1597"/>
        <end position="1626"/>
    </location>
</feature>
<sequence>MPSNRVRDDGDASPDVASPSPQPSPAPEPGSDDRDANHEPPTTPLPNKSPASKTPLKPTNTAAAMASRPRPGYRKPEPTLLTDFLRGRPSPARKAAQRKHRLSVEAVKAELRQEMRQNSVRRIQAPGGVRQRVQAWQKASASAVAKGDPDEAATEPTELAFADDDQASVTEEDRIRIRNRASKPKLNVDPHDKPVDPSPSGPPKKRVVSDDNWRKTRGRKSPPRQMSPKVQQATTPKVNPIPPDFVHRSAPNLPVSAKVKAWAAKVDAAESPPPRPKSRDTSSRTGRPKTSDGKSASSQATARHAPSPTPGCRTPLPGRKLGGDGTESAHDSDTDARAASRGQDDCLKKARAETRGPKAKMRSTPVSGREPSSTDHPNAGKSSSQLLARDASLGRDEAIEEPVTPTKPPRSKRRAKNAKPVDPASSSDEASYTDSGPAQASDLASNLAPKSVANIAGEIPFGHSAFSELDARGVTRPKRLKEPKHSHKSVPSVFKKVMEEGKKIIQDMNEPPKQPVVNAPPSIESWLKNTVDPFVDSAPTKLSNQDDGQTMEQNKARREPKSCRQSISVTEHAESPNNRSSPSAGSETPKRAGPSADQSQSPSSARLRRRQATRGTSSPLRSGSRRPLLGVLKEAFHGESTGHVTQPKSYLSHEERKYESHDEAPASHSSSDRAPIFRLHSDAAANGRSSKGDVSPLPLRTRSKRELSTILSEEESSALGSDLTSDATHSTLTQSTMTADSEPPRSPSPVVGLQRRLTRHSDLVSMLSLPEDASAPSGMRDKRSRPSLRRMARGGSSSDVTADELLQEFVDDESLYVRELKTLVDGVVPVLLSHVLDGTNSTDLFGSSSSVTDALSKAVVGMGVALEKLKNAHRKAPVSDIRRLANWAHGLVPIYNSYLNAWRLGFEDVVVNLAPAAGKPADDDSLLNALPRNDKGDVVDAQGERVAVAYLLKRPLMRVKQMARLFQCVDALIASADTQDLVRDFDHLEAKARRRHREETARMTDEDAIRTDTSRVRDLRTLDPAAGSIEIDGDRQVNAKDLFSLSLAHSNGQRLECRVELVQRDKQDDADDGGDLLVRETGGGRRSSLLFAPLSIPTLSARAGRSPSELIVMARGSHDGQPWHEVLVLSGDSEDQIRDWLDMLPSSPEPPSPELEEPSPPTSPETTPRRAPVEEAQKPAEPQPSTPTGSDSPSPDLDSRRTLPSRQRSRASTPRPETDEENLTKTPTRSSRDTEEKSRPLKESMRPDPRDLMPNGSPGGSSTPRPLPPPPLHRSPGASPWHVEVSTPAFPAPKENSKAGDGGVKRRGSSPLKHEYLPSETSAVSSSDDYDSNSSDDEIDSLDIPETELGISIRQDRRSVISTSTSSQSLTPSHSASQGGWKSHKPEKRAERFLASVSRWSDKGTWKDISTQPCHVVVTAGLVEAYNARKMYSDPGNVKPLLALGLTPLVLIRQSTAIDLEVRSSVQPHCQLHASYNGGNFRFRCHNAPDSFSLYMSVHHARLNNEKFIQLENEARFRSFGERKTPAEGERSSGGRQRTWFGRRDSYRGSVRAPSQSQDGASSTPSSTPSASSFLRKLTLAGNLSFNIARSSVDKQSSRSCGQSLHTLGSSSSGGGSPSTGLTGPGADKMQIRLHLLVAAAKWEDLGSCTLQVRRPPPGWHQALRANHGLEKRVTALTMAKKEGDEPKVVLDAVLGSGCFQAMGSRGIVCGVWEEVKDGDGVLGMAPATGATGGNIKKWCFQFPTVAEASWMLRLLHQEVVRA</sequence>
<name>A0A2C5YTE5_9HYPO</name>
<dbReference type="OrthoDB" id="5408934at2759"/>
<feature type="compositionally biased region" description="Polar residues" evidence="1">
    <location>
        <begin position="1202"/>
        <end position="1212"/>
    </location>
</feature>
<dbReference type="Proteomes" id="UP000226431">
    <property type="component" value="Unassembled WGS sequence"/>
</dbReference>
<dbReference type="Pfam" id="PF24344">
    <property type="entry name" value="PH_23"/>
    <property type="match status" value="1"/>
</dbReference>
<feature type="region of interest" description="Disordered" evidence="1">
    <location>
        <begin position="1141"/>
        <end position="1388"/>
    </location>
</feature>
<protein>
    <recommendedName>
        <fullName evidence="7">DH domain-containing protein</fullName>
    </recommendedName>
</protein>
<feature type="region of interest" description="Disordered" evidence="1">
    <location>
        <begin position="1"/>
        <end position="101"/>
    </location>
</feature>
<feature type="domain" description="DBL homology" evidence="2">
    <location>
        <begin position="798"/>
        <end position="996"/>
    </location>
</feature>
<evidence type="ECO:0000259" key="3">
    <source>
        <dbReference type="Pfam" id="PF24344"/>
    </source>
</evidence>
<feature type="region of interest" description="Disordered" evidence="1">
    <location>
        <begin position="528"/>
        <end position="675"/>
    </location>
</feature>
<evidence type="ECO:0000259" key="2">
    <source>
        <dbReference type="Pfam" id="PF24340"/>
    </source>
</evidence>
<feature type="compositionally biased region" description="Basic and acidic residues" evidence="1">
    <location>
        <begin position="186"/>
        <end position="195"/>
    </location>
</feature>
<dbReference type="Pfam" id="PF24340">
    <property type="entry name" value="DH_2"/>
    <property type="match status" value="1"/>
</dbReference>
<feature type="compositionally biased region" description="Polar residues" evidence="1">
    <location>
        <begin position="540"/>
        <end position="553"/>
    </location>
</feature>
<dbReference type="InterPro" id="IPR056223">
    <property type="entry name" value="PH_24"/>
</dbReference>
<feature type="compositionally biased region" description="Pro residues" evidence="1">
    <location>
        <begin position="1147"/>
        <end position="1163"/>
    </location>
</feature>
<feature type="compositionally biased region" description="Basic and acidic residues" evidence="1">
    <location>
        <begin position="327"/>
        <end position="356"/>
    </location>
</feature>
<feature type="compositionally biased region" description="Low complexity" evidence="1">
    <location>
        <begin position="1186"/>
        <end position="1196"/>
    </location>
</feature>
<feature type="compositionally biased region" description="Basic and acidic residues" evidence="1">
    <location>
        <begin position="1167"/>
        <end position="1178"/>
    </location>
</feature>
<feature type="compositionally biased region" description="Low complexity" evidence="1">
    <location>
        <begin position="613"/>
        <end position="630"/>
    </location>
</feature>
<feature type="compositionally biased region" description="Polar residues" evidence="1">
    <location>
        <begin position="424"/>
        <end position="444"/>
    </location>
</feature>
<feature type="compositionally biased region" description="Low complexity" evidence="1">
    <location>
        <begin position="594"/>
        <end position="605"/>
    </location>
</feature>
<feature type="compositionally biased region" description="Polar residues" evidence="1">
    <location>
        <begin position="364"/>
        <end position="386"/>
    </location>
</feature>
<feature type="region of interest" description="Disordered" evidence="1">
    <location>
        <begin position="767"/>
        <end position="797"/>
    </location>
</feature>
<feature type="compositionally biased region" description="Low complexity" evidence="1">
    <location>
        <begin position="1561"/>
        <end position="1571"/>
    </location>
</feature>
<dbReference type="STRING" id="2004952.A0A2C5YTE5"/>
<feature type="compositionally biased region" description="Basic residues" evidence="1">
    <location>
        <begin position="782"/>
        <end position="792"/>
    </location>
</feature>
<feature type="compositionally biased region" description="Low complexity" evidence="1">
    <location>
        <begin position="1254"/>
        <end position="1264"/>
    </location>
</feature>
<feature type="compositionally biased region" description="Polar residues" evidence="1">
    <location>
        <begin position="563"/>
        <end position="586"/>
    </location>
</feature>
<dbReference type="InterPro" id="IPR056416">
    <property type="entry name" value="DH_2_fung"/>
</dbReference>
<feature type="compositionally biased region" description="Basic and acidic residues" evidence="1">
    <location>
        <begin position="1230"/>
        <end position="1251"/>
    </location>
</feature>
<evidence type="ECO:0008006" key="7">
    <source>
        <dbReference type="Google" id="ProtNLM"/>
    </source>
</evidence>
<evidence type="ECO:0000259" key="4">
    <source>
        <dbReference type="Pfam" id="PF24345"/>
    </source>
</evidence>
<feature type="compositionally biased region" description="Polar residues" evidence="1">
    <location>
        <begin position="45"/>
        <end position="62"/>
    </location>
</feature>
<feature type="compositionally biased region" description="Low complexity" evidence="1">
    <location>
        <begin position="1360"/>
        <end position="1377"/>
    </location>
</feature>
<feature type="compositionally biased region" description="Basic and acidic residues" evidence="1">
    <location>
        <begin position="651"/>
        <end position="665"/>
    </location>
</feature>
<feature type="compositionally biased region" description="Acidic residues" evidence="1">
    <location>
        <begin position="1328"/>
        <end position="1346"/>
    </location>
</feature>
<gene>
    <name evidence="5" type="ORF">CDD80_5570</name>
</gene>
<organism evidence="5 6">
    <name type="scientific">Ophiocordyceps camponoti-rufipedis</name>
    <dbReference type="NCBI Taxonomy" id="2004952"/>
    <lineage>
        <taxon>Eukaryota</taxon>
        <taxon>Fungi</taxon>
        <taxon>Dikarya</taxon>
        <taxon>Ascomycota</taxon>
        <taxon>Pezizomycotina</taxon>
        <taxon>Sordariomycetes</taxon>
        <taxon>Hypocreomycetidae</taxon>
        <taxon>Hypocreales</taxon>
        <taxon>Ophiocordycipitaceae</taxon>
        <taxon>Ophiocordyceps</taxon>
    </lineage>
</organism>
<evidence type="ECO:0000313" key="5">
    <source>
        <dbReference type="EMBL" id="PHH71016.1"/>
    </source>
</evidence>
<dbReference type="EMBL" id="NJES01000559">
    <property type="protein sequence ID" value="PHH71016.1"/>
    <property type="molecule type" value="Genomic_DNA"/>
</dbReference>
<feature type="compositionally biased region" description="Low complexity" evidence="1">
    <location>
        <begin position="255"/>
        <end position="266"/>
    </location>
</feature>
<feature type="domain" description="PH" evidence="4">
    <location>
        <begin position="1384"/>
        <end position="1517"/>
    </location>
</feature>
<feature type="compositionally biased region" description="Basic and acidic residues" evidence="1">
    <location>
        <begin position="1520"/>
        <end position="1533"/>
    </location>
</feature>
<dbReference type="InterPro" id="IPR056222">
    <property type="entry name" value="PH_23"/>
</dbReference>
<comment type="caution">
    <text evidence="5">The sequence shown here is derived from an EMBL/GenBank/DDBJ whole genome shotgun (WGS) entry which is preliminary data.</text>
</comment>
<feature type="region of interest" description="Disordered" evidence="1">
    <location>
        <begin position="118"/>
        <end position="444"/>
    </location>
</feature>